<accession>A0AAE9YVI8</accession>
<proteinExistence type="predicted"/>
<dbReference type="Pfam" id="PF01814">
    <property type="entry name" value="Hemerythrin"/>
    <property type="match status" value="1"/>
</dbReference>
<dbReference type="RefSeq" id="WP_044833465.1">
    <property type="nucleotide sequence ID" value="NZ_CP059735.1"/>
</dbReference>
<reference evidence="2 3" key="2">
    <citation type="journal article" date="2022" name="Mar. Drugs">
        <title>Bioassay-Guided Fractionation Leads to the Detection of Cholic Acid Generated by the Rare Thalassomonas sp.</title>
        <authorList>
            <person name="Pheiffer F."/>
            <person name="Schneider Y.K."/>
            <person name="Hansen E.H."/>
            <person name="Andersen J.H."/>
            <person name="Isaksson J."/>
            <person name="Busche T."/>
            <person name="R C."/>
            <person name="Kalinowski J."/>
            <person name="Zyl L.V."/>
            <person name="Trindade M."/>
        </authorList>
    </citation>
    <scope>NUCLEOTIDE SEQUENCE [LARGE SCALE GENOMIC DNA]</scope>
    <source>
        <strain evidence="2 3">A5K-106</strain>
    </source>
</reference>
<gene>
    <name evidence="2" type="ORF">SG35_010975</name>
</gene>
<dbReference type="KEGG" id="tact:SG35_010975"/>
<dbReference type="GO" id="GO:0005886">
    <property type="term" value="C:plasma membrane"/>
    <property type="evidence" value="ECO:0007669"/>
    <property type="project" value="TreeGrafter"/>
</dbReference>
<keyword evidence="3" id="KW-1185">Reference proteome</keyword>
<feature type="domain" description="Hemerythrin-like" evidence="1">
    <location>
        <begin position="6"/>
        <end position="125"/>
    </location>
</feature>
<evidence type="ECO:0000259" key="1">
    <source>
        <dbReference type="Pfam" id="PF01814"/>
    </source>
</evidence>
<protein>
    <submittedName>
        <fullName evidence="2">Hemerythrin domain-containing protein</fullName>
    </submittedName>
</protein>
<reference evidence="2 3" key="1">
    <citation type="journal article" date="2015" name="Genome Announc.">
        <title>Draft Genome Sequences of Marine Isolates of Thalassomonas viridans and Thalassomonas actiniarum.</title>
        <authorList>
            <person name="Olonade I."/>
            <person name="van Zyl L.J."/>
            <person name="Trindade M."/>
        </authorList>
    </citation>
    <scope>NUCLEOTIDE SEQUENCE [LARGE SCALE GENOMIC DNA]</scope>
    <source>
        <strain evidence="2 3">A5K-106</strain>
    </source>
</reference>
<evidence type="ECO:0000313" key="2">
    <source>
        <dbReference type="EMBL" id="WDE01104.1"/>
    </source>
</evidence>
<dbReference type="PANTHER" id="PTHR39966">
    <property type="entry name" value="BLL2471 PROTEIN-RELATED"/>
    <property type="match status" value="1"/>
</dbReference>
<dbReference type="AlphaFoldDB" id="A0AAE9YVI8"/>
<dbReference type="Proteomes" id="UP000032568">
    <property type="component" value="Chromosome"/>
</dbReference>
<organism evidence="2 3">
    <name type="scientific">Thalassomonas actiniarum</name>
    <dbReference type="NCBI Taxonomy" id="485447"/>
    <lineage>
        <taxon>Bacteria</taxon>
        <taxon>Pseudomonadati</taxon>
        <taxon>Pseudomonadota</taxon>
        <taxon>Gammaproteobacteria</taxon>
        <taxon>Alteromonadales</taxon>
        <taxon>Colwelliaceae</taxon>
        <taxon>Thalassomonas</taxon>
    </lineage>
</organism>
<sequence>MSSIPDYMTCQHRHCDDVFSAAESAVAIGNWPLAQEEWQIFTRELEAHLEAEETILFPRFEQATGITQGPTMVMRGEHEQMRALVQQLNQALAAADQEVYLGLSETLMVLMQQHNMKEEMMLYPMSQQHISDGDKTLNDLKEYCEQSEAEAV</sequence>
<dbReference type="PANTHER" id="PTHR39966:SF3">
    <property type="entry name" value="DUF438 DOMAIN-CONTAINING PROTEIN"/>
    <property type="match status" value="1"/>
</dbReference>
<dbReference type="EMBL" id="CP059735">
    <property type="protein sequence ID" value="WDE01104.1"/>
    <property type="molecule type" value="Genomic_DNA"/>
</dbReference>
<dbReference type="InterPro" id="IPR012312">
    <property type="entry name" value="Hemerythrin-like"/>
</dbReference>
<dbReference type="Gene3D" id="1.20.120.520">
    <property type="entry name" value="nmb1532 protein domain like"/>
    <property type="match status" value="1"/>
</dbReference>
<name>A0AAE9YVI8_9GAMM</name>
<evidence type="ECO:0000313" key="3">
    <source>
        <dbReference type="Proteomes" id="UP000032568"/>
    </source>
</evidence>